<dbReference type="PANTHER" id="PTHR43065:SF10">
    <property type="entry name" value="PEROXIDE STRESS-ACTIVATED HISTIDINE KINASE MAK3"/>
    <property type="match status" value="1"/>
</dbReference>
<name>A0A7V5NYW6_9BACT</name>
<evidence type="ECO:0000256" key="6">
    <source>
        <dbReference type="ARBA" id="ARBA00022777"/>
    </source>
</evidence>
<feature type="domain" description="Histidine kinase" evidence="9">
    <location>
        <begin position="130"/>
        <end position="335"/>
    </location>
</feature>
<evidence type="ECO:0000256" key="1">
    <source>
        <dbReference type="ARBA" id="ARBA00000085"/>
    </source>
</evidence>
<dbReference type="SUPFAM" id="SSF47384">
    <property type="entry name" value="Homodimeric domain of signal transducing histidine kinase"/>
    <property type="match status" value="1"/>
</dbReference>
<dbReference type="AlphaFoldDB" id="A0A7V5NYW6"/>
<organism evidence="10">
    <name type="scientific">Thermodesulfatator atlanticus</name>
    <dbReference type="NCBI Taxonomy" id="501497"/>
    <lineage>
        <taxon>Bacteria</taxon>
        <taxon>Pseudomonadati</taxon>
        <taxon>Thermodesulfobacteriota</taxon>
        <taxon>Thermodesulfobacteria</taxon>
        <taxon>Thermodesulfobacteriales</taxon>
        <taxon>Thermodesulfatatoraceae</taxon>
        <taxon>Thermodesulfatator</taxon>
    </lineage>
</organism>
<dbReference type="CDD" id="cd00082">
    <property type="entry name" value="HisKA"/>
    <property type="match status" value="1"/>
</dbReference>
<dbReference type="InterPro" id="IPR003661">
    <property type="entry name" value="HisK_dim/P_dom"/>
</dbReference>
<dbReference type="InterPro" id="IPR036890">
    <property type="entry name" value="HATPase_C_sf"/>
</dbReference>
<dbReference type="PRINTS" id="PR00344">
    <property type="entry name" value="BCTRLSENSOR"/>
</dbReference>
<accession>A0A7V5NYW6</accession>
<dbReference type="GO" id="GO:0000155">
    <property type="term" value="F:phosphorelay sensor kinase activity"/>
    <property type="evidence" value="ECO:0007669"/>
    <property type="project" value="InterPro"/>
</dbReference>
<dbReference type="Gene3D" id="1.10.287.130">
    <property type="match status" value="1"/>
</dbReference>
<dbReference type="InterPro" id="IPR036097">
    <property type="entry name" value="HisK_dim/P_sf"/>
</dbReference>
<dbReference type="GO" id="GO:0005524">
    <property type="term" value="F:ATP binding"/>
    <property type="evidence" value="ECO:0007669"/>
    <property type="project" value="UniProtKB-KW"/>
</dbReference>
<evidence type="ECO:0000256" key="8">
    <source>
        <dbReference type="ARBA" id="ARBA00023012"/>
    </source>
</evidence>
<sequence length="335" mass="37973">MEDKSWPSKEMWSYLPEYIFLLAPDLRILWHNHTLTLPEETAYCYEIIHGRQDPPAGCPAVRALEEERPVKAFMRAEGLDKDFYVSVVPIKKEDEVVALWHLAVEIPRDSSLEKDLLYHTYEIIGQLAAGLSHDIKNMLTAALGELQILSLLARDKPQLQRRYQKLTEILNKISFFAQKLCGLGNTRKEKELLNLSQVLKDLLPIIRALCPAHVKLKLEIEPAIGMIQFNRAMVEQIVLNIFLNALQAVQGKGKISIKTRQEEGFVVLTVEDDGVGIQSEVIKKIFDPYFTTKEEGSGLGLSMVKRFVEEAGGKIKVSSQEGVGSRFEVWFPTVK</sequence>
<keyword evidence="4" id="KW-0808">Transferase</keyword>
<dbReference type="SUPFAM" id="SSF55874">
    <property type="entry name" value="ATPase domain of HSP90 chaperone/DNA topoisomerase II/histidine kinase"/>
    <property type="match status" value="1"/>
</dbReference>
<dbReference type="SMART" id="SM00387">
    <property type="entry name" value="HATPase_c"/>
    <property type="match status" value="1"/>
</dbReference>
<dbReference type="EC" id="2.7.13.3" evidence="2"/>
<evidence type="ECO:0000256" key="3">
    <source>
        <dbReference type="ARBA" id="ARBA00022553"/>
    </source>
</evidence>
<keyword evidence="7" id="KW-0067">ATP-binding</keyword>
<dbReference type="PANTHER" id="PTHR43065">
    <property type="entry name" value="SENSOR HISTIDINE KINASE"/>
    <property type="match status" value="1"/>
</dbReference>
<keyword evidence="5" id="KW-0547">Nucleotide-binding</keyword>
<dbReference type="Proteomes" id="UP000886101">
    <property type="component" value="Unassembled WGS sequence"/>
</dbReference>
<keyword evidence="8" id="KW-0902">Two-component regulatory system</keyword>
<dbReference type="PROSITE" id="PS50109">
    <property type="entry name" value="HIS_KIN"/>
    <property type="match status" value="1"/>
</dbReference>
<evidence type="ECO:0000256" key="5">
    <source>
        <dbReference type="ARBA" id="ARBA00022741"/>
    </source>
</evidence>
<dbReference type="EMBL" id="DROK01000082">
    <property type="protein sequence ID" value="HHI96762.1"/>
    <property type="molecule type" value="Genomic_DNA"/>
</dbReference>
<gene>
    <name evidence="10" type="ORF">ENJ96_02825</name>
</gene>
<evidence type="ECO:0000256" key="2">
    <source>
        <dbReference type="ARBA" id="ARBA00012438"/>
    </source>
</evidence>
<protein>
    <recommendedName>
        <fullName evidence="2">histidine kinase</fullName>
        <ecNumber evidence="2">2.7.13.3</ecNumber>
    </recommendedName>
</protein>
<keyword evidence="6 10" id="KW-0418">Kinase</keyword>
<dbReference type="Gene3D" id="3.30.565.10">
    <property type="entry name" value="Histidine kinase-like ATPase, C-terminal domain"/>
    <property type="match status" value="1"/>
</dbReference>
<evidence type="ECO:0000313" key="10">
    <source>
        <dbReference type="EMBL" id="HHI96762.1"/>
    </source>
</evidence>
<dbReference type="Pfam" id="PF02518">
    <property type="entry name" value="HATPase_c"/>
    <property type="match status" value="1"/>
</dbReference>
<proteinExistence type="predicted"/>
<evidence type="ECO:0000256" key="4">
    <source>
        <dbReference type="ARBA" id="ARBA00022679"/>
    </source>
</evidence>
<evidence type="ECO:0000256" key="7">
    <source>
        <dbReference type="ARBA" id="ARBA00022840"/>
    </source>
</evidence>
<keyword evidence="3" id="KW-0597">Phosphoprotein</keyword>
<dbReference type="InterPro" id="IPR004358">
    <property type="entry name" value="Sig_transdc_His_kin-like_C"/>
</dbReference>
<comment type="caution">
    <text evidence="10">The sequence shown here is derived from an EMBL/GenBank/DDBJ whole genome shotgun (WGS) entry which is preliminary data.</text>
</comment>
<dbReference type="InterPro" id="IPR005467">
    <property type="entry name" value="His_kinase_dom"/>
</dbReference>
<dbReference type="InterPro" id="IPR003594">
    <property type="entry name" value="HATPase_dom"/>
</dbReference>
<evidence type="ECO:0000259" key="9">
    <source>
        <dbReference type="PROSITE" id="PS50109"/>
    </source>
</evidence>
<comment type="catalytic activity">
    <reaction evidence="1">
        <text>ATP + protein L-histidine = ADP + protein N-phospho-L-histidine.</text>
        <dbReference type="EC" id="2.7.13.3"/>
    </reaction>
</comment>
<reference evidence="10" key="1">
    <citation type="journal article" date="2020" name="mSystems">
        <title>Genome- and Community-Level Interaction Insights into Carbon Utilization and Element Cycling Functions of Hydrothermarchaeota in Hydrothermal Sediment.</title>
        <authorList>
            <person name="Zhou Z."/>
            <person name="Liu Y."/>
            <person name="Xu W."/>
            <person name="Pan J."/>
            <person name="Luo Z.H."/>
            <person name="Li M."/>
        </authorList>
    </citation>
    <scope>NUCLEOTIDE SEQUENCE [LARGE SCALE GENOMIC DNA]</scope>
    <source>
        <strain evidence="10">HyVt-533</strain>
    </source>
</reference>